<dbReference type="AlphaFoldDB" id="A0A0B6XXP3"/>
<feature type="non-terminal residue" evidence="1">
    <location>
        <position position="60"/>
    </location>
</feature>
<accession>A0A0B6XXP3</accession>
<organism evidence="1">
    <name type="scientific">Arion vulgaris</name>
    <dbReference type="NCBI Taxonomy" id="1028688"/>
    <lineage>
        <taxon>Eukaryota</taxon>
        <taxon>Metazoa</taxon>
        <taxon>Spiralia</taxon>
        <taxon>Lophotrochozoa</taxon>
        <taxon>Mollusca</taxon>
        <taxon>Gastropoda</taxon>
        <taxon>Heterobranchia</taxon>
        <taxon>Euthyneura</taxon>
        <taxon>Panpulmonata</taxon>
        <taxon>Eupulmonata</taxon>
        <taxon>Stylommatophora</taxon>
        <taxon>Helicina</taxon>
        <taxon>Arionoidea</taxon>
        <taxon>Arionidae</taxon>
        <taxon>Arion</taxon>
    </lineage>
</organism>
<dbReference type="EMBL" id="HACG01001814">
    <property type="protein sequence ID" value="CEK48679.1"/>
    <property type="molecule type" value="Transcribed_RNA"/>
</dbReference>
<gene>
    <name evidence="1" type="primary">ORF4831</name>
</gene>
<evidence type="ECO:0000313" key="1">
    <source>
        <dbReference type="EMBL" id="CEK48679.1"/>
    </source>
</evidence>
<proteinExistence type="predicted"/>
<sequence>MQDSNMKNDHTERMSQHPLNRILLSKIYNYFQLDIKDIEHKIFYQNFIYRTNRKCVWPMM</sequence>
<name>A0A0B6XXP3_9EUPU</name>
<reference evidence="1" key="1">
    <citation type="submission" date="2014-12" db="EMBL/GenBank/DDBJ databases">
        <title>Insight into the proteome of Arion vulgaris.</title>
        <authorList>
            <person name="Aradska J."/>
            <person name="Bulat T."/>
            <person name="Smidak R."/>
            <person name="Sarate P."/>
            <person name="Gangsoo J."/>
            <person name="Sialana F."/>
            <person name="Bilban M."/>
            <person name="Lubec G."/>
        </authorList>
    </citation>
    <scope>NUCLEOTIDE SEQUENCE</scope>
    <source>
        <tissue evidence="1">Skin</tissue>
    </source>
</reference>
<protein>
    <submittedName>
        <fullName evidence="1">Uncharacterized protein</fullName>
    </submittedName>
</protein>